<evidence type="ECO:0000313" key="3">
    <source>
        <dbReference type="Proteomes" id="UP000319613"/>
    </source>
</evidence>
<dbReference type="Proteomes" id="UP000319613">
    <property type="component" value="Unassembled WGS sequence"/>
</dbReference>
<dbReference type="EMBL" id="VMFF01000004">
    <property type="protein sequence ID" value="TSC66462.1"/>
    <property type="molecule type" value="Genomic_DNA"/>
</dbReference>
<sequence>MHKSEGSGQELPTNIYDPKKAEYRPHPTDPVEFKARVLGDVKEYFDQAVIAKNADLEMIANNVATYIGISYWDGESAEQKRLIAEALRSNADSNLNKQRLVSLVIQSLLARGEQPQHEVDEETEEAA</sequence>
<organism evidence="2 3">
    <name type="scientific">Candidatus Doudnabacteria bacterium Gr01-1014_77</name>
    <dbReference type="NCBI Taxonomy" id="2017133"/>
    <lineage>
        <taxon>Bacteria</taxon>
        <taxon>Candidatus Doudnaibacteriota</taxon>
    </lineage>
</organism>
<feature type="compositionally biased region" description="Polar residues" evidence="1">
    <location>
        <begin position="1"/>
        <end position="12"/>
    </location>
</feature>
<protein>
    <submittedName>
        <fullName evidence="2">Uncharacterized protein</fullName>
    </submittedName>
</protein>
<comment type="caution">
    <text evidence="2">The sequence shown here is derived from an EMBL/GenBank/DDBJ whole genome shotgun (WGS) entry which is preliminary data.</text>
</comment>
<feature type="region of interest" description="Disordered" evidence="1">
    <location>
        <begin position="1"/>
        <end position="28"/>
    </location>
</feature>
<evidence type="ECO:0000256" key="1">
    <source>
        <dbReference type="SAM" id="MobiDB-lite"/>
    </source>
</evidence>
<proteinExistence type="predicted"/>
<reference evidence="2 3" key="1">
    <citation type="submission" date="2017-07" db="EMBL/GenBank/DDBJ databases">
        <title>Mechanisms for carbon and nitrogen cycling indicate functional differentiation within the Candidate Phyla Radiation.</title>
        <authorList>
            <person name="Danczak R.E."/>
            <person name="Johnston M.D."/>
            <person name="Kenah C."/>
            <person name="Slattery M."/>
            <person name="Wrighton K.C."/>
            <person name="Wilkins M.J."/>
        </authorList>
    </citation>
    <scope>NUCLEOTIDE SEQUENCE [LARGE SCALE GENOMIC DNA]</scope>
    <source>
        <strain evidence="2">Gr01-1014_77</strain>
    </source>
</reference>
<dbReference type="AlphaFoldDB" id="A0A554JDJ4"/>
<accession>A0A554JDJ4</accession>
<gene>
    <name evidence="2" type="ORF">G01um101477_68</name>
</gene>
<feature type="compositionally biased region" description="Basic and acidic residues" evidence="1">
    <location>
        <begin position="17"/>
        <end position="28"/>
    </location>
</feature>
<name>A0A554JDJ4_9BACT</name>
<evidence type="ECO:0000313" key="2">
    <source>
        <dbReference type="EMBL" id="TSC66462.1"/>
    </source>
</evidence>